<dbReference type="OMA" id="NLANDYQ"/>
<evidence type="ECO:0000256" key="1">
    <source>
        <dbReference type="ARBA" id="ARBA00023121"/>
    </source>
</evidence>
<dbReference type="PROSITE" id="PS51482">
    <property type="entry name" value="DEGV"/>
    <property type="match status" value="1"/>
</dbReference>
<name>A0A553IJC8_ACHLA</name>
<accession>A0A553IJC8</accession>
<dbReference type="Gene3D" id="3.30.1180.10">
    <property type="match status" value="1"/>
</dbReference>
<reference evidence="2 3" key="1">
    <citation type="submission" date="2019-07" db="EMBL/GenBank/DDBJ databases">
        <title>Genome sequence of Acholeplasma laidlawii strain with increased resistance to erythromycin.</title>
        <authorList>
            <person name="Medvedeva E.S."/>
            <person name="Baranova N.B."/>
            <person name="Siniagina M.N."/>
            <person name="Mouzykantov A."/>
            <person name="Chernova O.A."/>
            <person name="Chernov V.M."/>
        </authorList>
    </citation>
    <scope>NUCLEOTIDE SEQUENCE [LARGE SCALE GENOMIC DNA]</scope>
    <source>
        <strain evidence="2 3">PG8REry</strain>
    </source>
</reference>
<dbReference type="EMBL" id="VKID01000001">
    <property type="protein sequence ID" value="TRY00331.1"/>
    <property type="molecule type" value="Genomic_DNA"/>
</dbReference>
<gene>
    <name evidence="2" type="ORF">FNV44_04585</name>
</gene>
<dbReference type="AlphaFoldDB" id="A0A553IJC8"/>
<protein>
    <submittedName>
        <fullName evidence="2">DegV family protein</fullName>
    </submittedName>
</protein>
<dbReference type="PANTHER" id="PTHR33434">
    <property type="entry name" value="DEGV DOMAIN-CONTAINING PROTEIN DR_1986-RELATED"/>
    <property type="match status" value="1"/>
</dbReference>
<dbReference type="Proteomes" id="UP000315938">
    <property type="component" value="Unassembled WGS sequence"/>
</dbReference>
<sequence>MKSKFKVIVCSNSAIDYLEYDKQIDIFRSMIHFGDESYNDFIDLDAKTFYERIKKEPDNIPKTSYVAPGYMLNTFDKLYKEGFTDVLVIVIAKPLSGLHDAIVQLSKETKLKVHVYDSKTLAYPESYMAMTAQKMFNLGANLKEVLGVLDYIRDHHKMYFAVDTLLYLVKNGRLSKLSGTLGSILKIKPVLTLSKEGKVETLEKIRTSKKALERIVDLYLEDTKDKDVITFISHAHHDDGVKLISDMVHRVYPNREIVTSYLTPVVGAHCGPKAISIGYIIKQ</sequence>
<dbReference type="Gene3D" id="3.40.50.10170">
    <property type="match status" value="1"/>
</dbReference>
<dbReference type="NCBIfam" id="TIGR00762">
    <property type="entry name" value="DegV"/>
    <property type="match status" value="1"/>
</dbReference>
<evidence type="ECO:0000313" key="3">
    <source>
        <dbReference type="Proteomes" id="UP000315938"/>
    </source>
</evidence>
<dbReference type="RefSeq" id="WP_012242171.1">
    <property type="nucleotide sequence ID" value="NZ_CP103951.1"/>
</dbReference>
<organism evidence="2 3">
    <name type="scientific">Acholeplasma laidlawii</name>
    <dbReference type="NCBI Taxonomy" id="2148"/>
    <lineage>
        <taxon>Bacteria</taxon>
        <taxon>Bacillati</taxon>
        <taxon>Mycoplasmatota</taxon>
        <taxon>Mollicutes</taxon>
        <taxon>Acholeplasmatales</taxon>
        <taxon>Acholeplasmataceae</taxon>
        <taxon>Acholeplasma</taxon>
    </lineage>
</organism>
<dbReference type="GO" id="GO:0008289">
    <property type="term" value="F:lipid binding"/>
    <property type="evidence" value="ECO:0007669"/>
    <property type="project" value="UniProtKB-KW"/>
</dbReference>
<dbReference type="PANTHER" id="PTHR33434:SF2">
    <property type="entry name" value="FATTY ACID-BINDING PROTEIN TM_1468"/>
    <property type="match status" value="1"/>
</dbReference>
<dbReference type="SUPFAM" id="SSF82549">
    <property type="entry name" value="DAK1/DegV-like"/>
    <property type="match status" value="1"/>
</dbReference>
<dbReference type="Pfam" id="PF02645">
    <property type="entry name" value="DegV"/>
    <property type="match status" value="1"/>
</dbReference>
<keyword evidence="1" id="KW-0446">Lipid-binding</keyword>
<comment type="caution">
    <text evidence="2">The sequence shown here is derived from an EMBL/GenBank/DDBJ whole genome shotgun (WGS) entry which is preliminary data.</text>
</comment>
<dbReference type="InterPro" id="IPR003797">
    <property type="entry name" value="DegV"/>
</dbReference>
<dbReference type="GeneID" id="41338405"/>
<dbReference type="InterPro" id="IPR050270">
    <property type="entry name" value="DegV_domain_contain"/>
</dbReference>
<proteinExistence type="predicted"/>
<dbReference type="InterPro" id="IPR043168">
    <property type="entry name" value="DegV_C"/>
</dbReference>
<evidence type="ECO:0000313" key="2">
    <source>
        <dbReference type="EMBL" id="TRY00331.1"/>
    </source>
</evidence>